<organism evidence="2 3">
    <name type="scientific">Streptomyces milbemycinicus</name>
    <dbReference type="NCBI Taxonomy" id="476552"/>
    <lineage>
        <taxon>Bacteria</taxon>
        <taxon>Bacillati</taxon>
        <taxon>Actinomycetota</taxon>
        <taxon>Actinomycetes</taxon>
        <taxon>Kitasatosporales</taxon>
        <taxon>Streptomycetaceae</taxon>
        <taxon>Streptomyces</taxon>
    </lineage>
</organism>
<feature type="compositionally biased region" description="Basic and acidic residues" evidence="1">
    <location>
        <begin position="83"/>
        <end position="97"/>
    </location>
</feature>
<evidence type="ECO:0000313" key="2">
    <source>
        <dbReference type="EMBL" id="MFK4272548.1"/>
    </source>
</evidence>
<name>A0ABW8M3Y6_9ACTN</name>
<evidence type="ECO:0000313" key="3">
    <source>
        <dbReference type="Proteomes" id="UP001620295"/>
    </source>
</evidence>
<proteinExistence type="predicted"/>
<dbReference type="EMBL" id="JBJDQH010000028">
    <property type="protein sequence ID" value="MFK4272548.1"/>
    <property type="molecule type" value="Genomic_DNA"/>
</dbReference>
<gene>
    <name evidence="2" type="ORF">ACI2L5_47875</name>
</gene>
<comment type="caution">
    <text evidence="2">The sequence shown here is derived from an EMBL/GenBank/DDBJ whole genome shotgun (WGS) entry which is preliminary data.</text>
</comment>
<reference evidence="2 3" key="1">
    <citation type="submission" date="2024-11" db="EMBL/GenBank/DDBJ databases">
        <title>The Natural Products Discovery Center: Release of the First 8490 Sequenced Strains for Exploring Actinobacteria Biosynthetic Diversity.</title>
        <authorList>
            <person name="Kalkreuter E."/>
            <person name="Kautsar S.A."/>
            <person name="Yang D."/>
            <person name="Bader C.D."/>
            <person name="Teijaro C.N."/>
            <person name="Fluegel L."/>
            <person name="Davis C.M."/>
            <person name="Simpson J.R."/>
            <person name="Lauterbach L."/>
            <person name="Steele A.D."/>
            <person name="Gui C."/>
            <person name="Meng S."/>
            <person name="Li G."/>
            <person name="Viehrig K."/>
            <person name="Ye F."/>
            <person name="Su P."/>
            <person name="Kiefer A.F."/>
            <person name="Nichols A."/>
            <person name="Cepeda A.J."/>
            <person name="Yan W."/>
            <person name="Fan B."/>
            <person name="Jiang Y."/>
            <person name="Adhikari A."/>
            <person name="Zheng C.-J."/>
            <person name="Schuster L."/>
            <person name="Cowan T.M."/>
            <person name="Smanski M.J."/>
            <person name="Chevrette M.G."/>
            <person name="De Carvalho L.P.S."/>
            <person name="Shen B."/>
        </authorList>
    </citation>
    <scope>NUCLEOTIDE SEQUENCE [LARGE SCALE GENOMIC DNA]</scope>
    <source>
        <strain evidence="2 3">NPDC020863</strain>
    </source>
</reference>
<evidence type="ECO:0000256" key="1">
    <source>
        <dbReference type="SAM" id="MobiDB-lite"/>
    </source>
</evidence>
<feature type="region of interest" description="Disordered" evidence="1">
    <location>
        <begin position="83"/>
        <end position="117"/>
    </location>
</feature>
<dbReference type="RefSeq" id="WP_404748846.1">
    <property type="nucleotide sequence ID" value="NZ_JBJDQH010000028.1"/>
</dbReference>
<sequence length="310" mass="32504">MADDGLVLAARLAEAEREGVPLAELLAHADRLSANVACYVAAAVQDERAEGTGWAAVAQAAGVSVETARVRWNERKVKRLLARRDQGRPAPLKHAEPPRGAPGGAGRQSPVPEGAGAGGARRQLAAALLELQRTSSVQVQDAARQAELSPSYVSRVLAGSRLPAWPVVYMLGTIFGGSAGDLKFLWERAQGVCPPARQSVAAAATRLQSALSGLYLAAGRPDLRGLVKEGGASLSVETVREVLGGDLIPDWWTVEELVVRMGGDAASIRPLWEDLHYAFLASRDVFPEGGLPRSDLPGTEAGTGDVGTLS</sequence>
<evidence type="ECO:0008006" key="4">
    <source>
        <dbReference type="Google" id="ProtNLM"/>
    </source>
</evidence>
<accession>A0ABW8M3Y6</accession>
<dbReference type="Proteomes" id="UP001620295">
    <property type="component" value="Unassembled WGS sequence"/>
</dbReference>
<protein>
    <recommendedName>
        <fullName evidence="4">HTH cro/C1-type domain-containing protein</fullName>
    </recommendedName>
</protein>
<feature type="region of interest" description="Disordered" evidence="1">
    <location>
        <begin position="291"/>
        <end position="310"/>
    </location>
</feature>
<keyword evidence="3" id="KW-1185">Reference proteome</keyword>